<evidence type="ECO:0000313" key="1">
    <source>
        <dbReference type="EMBL" id="KGP71010.1"/>
    </source>
</evidence>
<accession>A0A0A2TNU4</accession>
<sequence>MNFKVIAFYNGATEITFEMSSREEVLFCDYYAAKCFVNSLKEQHTYHRYQFQIVDLQGKLVPPSKKQVHSMAFIAEK</sequence>
<proteinExistence type="predicted"/>
<dbReference type="AlphaFoldDB" id="A0A0A2TNU4"/>
<dbReference type="STRING" id="1385514.N782_01985"/>
<dbReference type="eggNOG" id="ENOG5030CDP">
    <property type="taxonomic scope" value="Bacteria"/>
</dbReference>
<keyword evidence="2" id="KW-1185">Reference proteome</keyword>
<gene>
    <name evidence="1" type="ORF">N782_01985</name>
</gene>
<evidence type="ECO:0000313" key="2">
    <source>
        <dbReference type="Proteomes" id="UP000030147"/>
    </source>
</evidence>
<comment type="caution">
    <text evidence="1">The sequence shown here is derived from an EMBL/GenBank/DDBJ whole genome shotgun (WGS) entry which is preliminary data.</text>
</comment>
<reference evidence="1 2" key="1">
    <citation type="journal article" date="2015" name="Stand. Genomic Sci.">
        <title>High quality draft genome sequence of the moderately halophilic bacterium Pontibacillus yanchengensis Y32(T) and comparison among Pontibacillus genomes.</title>
        <authorList>
            <person name="Huang J."/>
            <person name="Qiao Z.X."/>
            <person name="Tang J.W."/>
            <person name="Wang G."/>
        </authorList>
    </citation>
    <scope>NUCLEOTIDE SEQUENCE [LARGE SCALE GENOMIC DNA]</scope>
    <source>
        <strain evidence="1 2">Y32</strain>
    </source>
</reference>
<protein>
    <submittedName>
        <fullName evidence="1">Uncharacterized protein</fullName>
    </submittedName>
</protein>
<dbReference type="EMBL" id="AVBF01000091">
    <property type="protein sequence ID" value="KGP71010.1"/>
    <property type="molecule type" value="Genomic_DNA"/>
</dbReference>
<name>A0A0A2TNU4_9BACI</name>
<dbReference type="OrthoDB" id="2691856at2"/>
<dbReference type="RefSeq" id="WP_036824156.1">
    <property type="nucleotide sequence ID" value="NZ_AVBF01000091.1"/>
</dbReference>
<organism evidence="1 2">
    <name type="scientific">Pontibacillus yanchengensis Y32</name>
    <dbReference type="NCBI Taxonomy" id="1385514"/>
    <lineage>
        <taxon>Bacteria</taxon>
        <taxon>Bacillati</taxon>
        <taxon>Bacillota</taxon>
        <taxon>Bacilli</taxon>
        <taxon>Bacillales</taxon>
        <taxon>Bacillaceae</taxon>
        <taxon>Pontibacillus</taxon>
    </lineage>
</organism>
<dbReference type="Proteomes" id="UP000030147">
    <property type="component" value="Unassembled WGS sequence"/>
</dbReference>